<evidence type="ECO:0008006" key="4">
    <source>
        <dbReference type="Google" id="ProtNLM"/>
    </source>
</evidence>
<accession>A0A6I1FGP8</accession>
<comment type="caution">
    <text evidence="2">The sequence shown here is derived from an EMBL/GenBank/DDBJ whole genome shotgun (WGS) entry which is preliminary data.</text>
</comment>
<evidence type="ECO:0000256" key="1">
    <source>
        <dbReference type="SAM" id="MobiDB-lite"/>
    </source>
</evidence>
<sequence>MDYREYPYHFPFLPDEEWQAFEDEEWRAFENEAFPDFPLDQQQGFPGEFGSPGQQSGFPEGFGLPRQQPGFPGGFGPPGQQPGFPGGFGPPGQLPGFPGGFGPPGQQQGGAPTSPPPSFTPQLQQQSASLFAVDPGAIRGCLYRYTYVWLENGRSFWFYPIFVGRNSVSGWRWRNRRWVYYGTDLRTIRSFQCF</sequence>
<dbReference type="RefSeq" id="WP_152150319.1">
    <property type="nucleotide sequence ID" value="NZ_WEIO01000003.1"/>
</dbReference>
<dbReference type="AlphaFoldDB" id="A0A6I1FGP8"/>
<feature type="compositionally biased region" description="Low complexity" evidence="1">
    <location>
        <begin position="61"/>
        <end position="70"/>
    </location>
</feature>
<organism evidence="2 3">
    <name type="scientific">Bacillus aerolatus</name>
    <dbReference type="NCBI Taxonomy" id="2653354"/>
    <lineage>
        <taxon>Bacteria</taxon>
        <taxon>Bacillati</taxon>
        <taxon>Bacillota</taxon>
        <taxon>Bacilli</taxon>
        <taxon>Bacillales</taxon>
        <taxon>Bacillaceae</taxon>
        <taxon>Bacillus</taxon>
    </lineage>
</organism>
<reference evidence="2 3" key="1">
    <citation type="submission" date="2019-10" db="EMBL/GenBank/DDBJ databases">
        <title>Bacillus aerolatum sp. nov., isolated from bioaerosol of sport playgrounds.</title>
        <authorList>
            <person name="Chen P."/>
            <person name="Zhang G."/>
        </authorList>
    </citation>
    <scope>NUCLEOTIDE SEQUENCE [LARGE SCALE GENOMIC DNA]</scope>
    <source>
        <strain evidence="2 3">CX253</strain>
    </source>
</reference>
<proteinExistence type="predicted"/>
<evidence type="ECO:0000313" key="3">
    <source>
        <dbReference type="Proteomes" id="UP000429595"/>
    </source>
</evidence>
<dbReference type="EMBL" id="WEIO01000003">
    <property type="protein sequence ID" value="KAB7707355.1"/>
    <property type="molecule type" value="Genomic_DNA"/>
</dbReference>
<keyword evidence="3" id="KW-1185">Reference proteome</keyword>
<feature type="region of interest" description="Disordered" evidence="1">
    <location>
        <begin position="37"/>
        <end position="126"/>
    </location>
</feature>
<gene>
    <name evidence="2" type="ORF">F9802_06270</name>
</gene>
<protein>
    <recommendedName>
        <fullName evidence="4">Transporter</fullName>
    </recommendedName>
</protein>
<dbReference type="Proteomes" id="UP000429595">
    <property type="component" value="Unassembled WGS sequence"/>
</dbReference>
<name>A0A6I1FGP8_9BACI</name>
<evidence type="ECO:0000313" key="2">
    <source>
        <dbReference type="EMBL" id="KAB7707355.1"/>
    </source>
</evidence>